<dbReference type="PANTHER" id="PTHR43667:SF2">
    <property type="entry name" value="FATTY ACID C-METHYL TRANSFERASE"/>
    <property type="match status" value="1"/>
</dbReference>
<dbReference type="Proteomes" id="UP000542125">
    <property type="component" value="Unassembled WGS sequence"/>
</dbReference>
<dbReference type="InterPro" id="IPR029063">
    <property type="entry name" value="SAM-dependent_MTases_sf"/>
</dbReference>
<keyword evidence="3" id="KW-0489">Methyltransferase</keyword>
<organism evidence="3 4">
    <name type="scientific">Pigmentiphaga litoralis</name>
    <dbReference type="NCBI Taxonomy" id="516702"/>
    <lineage>
        <taxon>Bacteria</taxon>
        <taxon>Pseudomonadati</taxon>
        <taxon>Pseudomonadota</taxon>
        <taxon>Betaproteobacteria</taxon>
        <taxon>Burkholderiales</taxon>
        <taxon>Alcaligenaceae</taxon>
        <taxon>Pigmentiphaga</taxon>
    </lineage>
</organism>
<dbReference type="InterPro" id="IPR050723">
    <property type="entry name" value="CFA/CMAS"/>
</dbReference>
<keyword evidence="3" id="KW-0830">Ubiquinone</keyword>
<sequence length="514" mass="55415">MTRDTSAGAGTAHPAIAYPDFFHREMTPTWLRAATIALGRRTAPATDPYVWMELGCGAGMGALLTAAAHPDGRFIGVDIDPQHVAVARERAAASGVDNIEFLHADVADMARATEDAYPRCDFIVLHGVYAWVTPDTRAAIRQVIHRWLKPGGLVYLAYMSHPGASGLAAAQRLLRLSAGLRQGVALLRQLEKSGAGYFVATPDMARQLAHLEHEDDAYLAHEFTSADWQPLHVADVMQDLGKSGCTYVGSATLIENIDAISIPARVQPLLRDVRDPAMAETLRDLARNQSLRRDIYQRTDDGQDHRLSADAHRANLLAQAIAALPGAPVRGPLQLDTRIGAIEAPDAWFTPLLQALSRGPATYASIARLAPYSTQPGFLNQAFLTLFWAGCAHPTRTAAHTGPNGPPLTLPPDPTDLTTARRVNAWLSQQQGPRRWLLAPALATALEVPAWQAAVASTLLRQPTLRGAALASRHPAIDPATLAAFEATVLPRWIQYGVVPTEHPSSHATENAVP</sequence>
<protein>
    <submittedName>
        <fullName evidence="3">Ubiquinone/menaquinone biosynthesis C-methylase UbiE</fullName>
    </submittedName>
</protein>
<comment type="caution">
    <text evidence="3">The sequence shown here is derived from an EMBL/GenBank/DDBJ whole genome shotgun (WGS) entry which is preliminary data.</text>
</comment>
<evidence type="ECO:0000259" key="1">
    <source>
        <dbReference type="Pfam" id="PF10119"/>
    </source>
</evidence>
<evidence type="ECO:0000313" key="3">
    <source>
        <dbReference type="EMBL" id="NYE85448.1"/>
    </source>
</evidence>
<dbReference type="Gene3D" id="3.40.50.150">
    <property type="entry name" value="Vaccinia Virus protein VP39"/>
    <property type="match status" value="1"/>
</dbReference>
<dbReference type="SUPFAM" id="SSF53335">
    <property type="entry name" value="S-adenosyl-L-methionine-dependent methyltransferases"/>
    <property type="match status" value="1"/>
</dbReference>
<dbReference type="CDD" id="cd02440">
    <property type="entry name" value="AdoMet_MTases"/>
    <property type="match status" value="1"/>
</dbReference>
<feature type="domain" description="Methyltransferase" evidence="2">
    <location>
        <begin position="53"/>
        <end position="152"/>
    </location>
</feature>
<proteinExistence type="predicted"/>
<reference evidence="3 4" key="1">
    <citation type="submission" date="2020-07" db="EMBL/GenBank/DDBJ databases">
        <title>Genomic Encyclopedia of Type Strains, Phase IV (KMG-V): Genome sequencing to study the core and pangenomes of soil and plant-associated prokaryotes.</title>
        <authorList>
            <person name="Whitman W."/>
        </authorList>
    </citation>
    <scope>NUCLEOTIDE SEQUENCE [LARGE SCALE GENOMIC DNA]</scope>
    <source>
        <strain evidence="3 4">SAS40</strain>
    </source>
</reference>
<keyword evidence="3" id="KW-0808">Transferase</keyword>
<evidence type="ECO:0000313" key="4">
    <source>
        <dbReference type="Proteomes" id="UP000542125"/>
    </source>
</evidence>
<accession>A0A7Y9IZV6</accession>
<dbReference type="Pfam" id="PF10119">
    <property type="entry name" value="MethyTransf_Reg"/>
    <property type="match status" value="1"/>
</dbReference>
<dbReference type="PANTHER" id="PTHR43667">
    <property type="entry name" value="CYCLOPROPANE-FATTY-ACYL-PHOSPHOLIPID SYNTHASE"/>
    <property type="match status" value="1"/>
</dbReference>
<keyword evidence="4" id="KW-1185">Reference proteome</keyword>
<feature type="domain" description="Methyltransferase regulatory" evidence="1">
    <location>
        <begin position="215"/>
        <end position="297"/>
    </location>
</feature>
<gene>
    <name evidence="3" type="ORF">FHW18_004755</name>
</gene>
<dbReference type="RefSeq" id="WP_179589397.1">
    <property type="nucleotide sequence ID" value="NZ_JACBYR010000002.1"/>
</dbReference>
<name>A0A7Y9IZV6_9BURK</name>
<dbReference type="GO" id="GO:0008168">
    <property type="term" value="F:methyltransferase activity"/>
    <property type="evidence" value="ECO:0007669"/>
    <property type="project" value="UniProtKB-KW"/>
</dbReference>
<dbReference type="Pfam" id="PF13649">
    <property type="entry name" value="Methyltransf_25"/>
    <property type="match status" value="1"/>
</dbReference>
<evidence type="ECO:0000259" key="2">
    <source>
        <dbReference type="Pfam" id="PF13649"/>
    </source>
</evidence>
<dbReference type="InterPro" id="IPR018773">
    <property type="entry name" value="MeTrfase_reg_dom_prd"/>
</dbReference>
<dbReference type="EMBL" id="JACBYR010000002">
    <property type="protein sequence ID" value="NYE85448.1"/>
    <property type="molecule type" value="Genomic_DNA"/>
</dbReference>
<dbReference type="GO" id="GO:0032259">
    <property type="term" value="P:methylation"/>
    <property type="evidence" value="ECO:0007669"/>
    <property type="project" value="UniProtKB-KW"/>
</dbReference>
<dbReference type="InterPro" id="IPR041698">
    <property type="entry name" value="Methyltransf_25"/>
</dbReference>
<dbReference type="AlphaFoldDB" id="A0A7Y9IZV6"/>